<organism evidence="3 4">
    <name type="scientific">Candidatus Harrisonbacteria bacterium CG10_big_fil_rev_8_21_14_0_10_45_28</name>
    <dbReference type="NCBI Taxonomy" id="1974586"/>
    <lineage>
        <taxon>Bacteria</taxon>
        <taxon>Candidatus Harrisoniibacteriota</taxon>
    </lineage>
</organism>
<gene>
    <name evidence="3" type="ORF">COU10_00390</name>
</gene>
<accession>A0A2H0UQZ7</accession>
<evidence type="ECO:0000313" key="3">
    <source>
        <dbReference type="EMBL" id="PIR88205.1"/>
    </source>
</evidence>
<feature type="region of interest" description="Disordered" evidence="1">
    <location>
        <begin position="139"/>
        <end position="161"/>
    </location>
</feature>
<name>A0A2H0UQZ7_9BACT</name>
<protein>
    <submittedName>
        <fullName evidence="3">Uncharacterized protein</fullName>
    </submittedName>
</protein>
<reference evidence="4" key="1">
    <citation type="submission" date="2017-09" db="EMBL/GenBank/DDBJ databases">
        <title>Depth-based differentiation of microbial function through sediment-hosted aquifers and enrichment of novel symbionts in the deep terrestrial subsurface.</title>
        <authorList>
            <person name="Probst A.J."/>
            <person name="Ladd B."/>
            <person name="Jarett J.K."/>
            <person name="Geller-Mcgrath D.E."/>
            <person name="Sieber C.M.K."/>
            <person name="Emerson J.B."/>
            <person name="Anantharaman K."/>
            <person name="Thomas B.C."/>
            <person name="Malmstrom R."/>
            <person name="Stieglmeier M."/>
            <person name="Klingl A."/>
            <person name="Woyke T."/>
            <person name="Ryan C.M."/>
            <person name="Banfield J.F."/>
        </authorList>
    </citation>
    <scope>NUCLEOTIDE SEQUENCE [LARGE SCALE GENOMIC DNA]</scope>
</reference>
<evidence type="ECO:0000313" key="4">
    <source>
        <dbReference type="Proteomes" id="UP000230903"/>
    </source>
</evidence>
<feature type="chain" id="PRO_5013809576" evidence="2">
    <location>
        <begin position="22"/>
        <end position="294"/>
    </location>
</feature>
<keyword evidence="2" id="KW-0732">Signal</keyword>
<proteinExistence type="predicted"/>
<feature type="signal peptide" evidence="2">
    <location>
        <begin position="1"/>
        <end position="21"/>
    </location>
</feature>
<evidence type="ECO:0000256" key="2">
    <source>
        <dbReference type="SAM" id="SignalP"/>
    </source>
</evidence>
<comment type="caution">
    <text evidence="3">The sequence shown here is derived from an EMBL/GenBank/DDBJ whole genome shotgun (WGS) entry which is preliminary data.</text>
</comment>
<dbReference type="AlphaFoldDB" id="A0A2H0UQZ7"/>
<dbReference type="PROSITE" id="PS51257">
    <property type="entry name" value="PROKAR_LIPOPROTEIN"/>
    <property type="match status" value="1"/>
</dbReference>
<dbReference type="Proteomes" id="UP000230903">
    <property type="component" value="Unassembled WGS sequence"/>
</dbReference>
<dbReference type="EMBL" id="PFBC01000007">
    <property type="protein sequence ID" value="PIR88205.1"/>
    <property type="molecule type" value="Genomic_DNA"/>
</dbReference>
<sequence length="294" mass="32294">MRRKELKMKILVTVLSLALFAAGCGGGGGGSPDLSLAVKVTLRSGKDMEAVKLAKIVSVSWERSWTSGHQVDSVSVTGLQLDNRGEVSLSLKAGQTKEFRLNSGFWLIYTVASDGEVDPNPYYLDLPSGKSGQWVGLDVWTNGSTTPDPDPDPDPDPVPGRSGLVVHNWTATEVIRLGGVNTPSFELRAAEFKYRFWPFRTNSRIVPEDLTSIDPQARPVLIDEDALFFAMGETFAQEDLRAAFSPGGLTWSMEVYLEGGRSASLTLADAVWEEELDGQWLMHWYVQDSQIQIP</sequence>
<evidence type="ECO:0000256" key="1">
    <source>
        <dbReference type="SAM" id="MobiDB-lite"/>
    </source>
</evidence>